<dbReference type="PANTHER" id="PTHR10173:SF52">
    <property type="entry name" value="METHIONINE-R-SULFOXIDE REDUCTASE B1"/>
    <property type="match status" value="1"/>
</dbReference>
<dbReference type="AlphaFoldDB" id="A0A418YFX5"/>
<proteinExistence type="inferred from homology"/>
<dbReference type="GO" id="GO:0046872">
    <property type="term" value="F:metal ion binding"/>
    <property type="evidence" value="ECO:0007669"/>
    <property type="project" value="UniProtKB-KW"/>
</dbReference>
<comment type="catalytic activity">
    <reaction evidence="8">
        <text>L-methionyl-[protein] + [thioredoxin]-disulfide + H2O = L-methionyl-(R)-S-oxide-[protein] + [thioredoxin]-dithiol</text>
        <dbReference type="Rhea" id="RHEA:24164"/>
        <dbReference type="Rhea" id="RHEA-COMP:10698"/>
        <dbReference type="Rhea" id="RHEA-COMP:10700"/>
        <dbReference type="Rhea" id="RHEA-COMP:12313"/>
        <dbReference type="Rhea" id="RHEA-COMP:12314"/>
        <dbReference type="ChEBI" id="CHEBI:15377"/>
        <dbReference type="ChEBI" id="CHEBI:16044"/>
        <dbReference type="ChEBI" id="CHEBI:29950"/>
        <dbReference type="ChEBI" id="CHEBI:45764"/>
        <dbReference type="ChEBI" id="CHEBI:50058"/>
        <dbReference type="EC" id="1.8.4.12"/>
    </reaction>
</comment>
<evidence type="ECO:0000256" key="7">
    <source>
        <dbReference type="ARBA" id="ARBA00023002"/>
    </source>
</evidence>
<dbReference type="Pfam" id="PF01641">
    <property type="entry name" value="SelR"/>
    <property type="match status" value="1"/>
</dbReference>
<dbReference type="FunFam" id="2.170.150.20:FF:000001">
    <property type="entry name" value="Peptide methionine sulfoxide reductase MsrB"/>
    <property type="match status" value="1"/>
</dbReference>
<feature type="domain" description="MsrB" evidence="10">
    <location>
        <begin position="4"/>
        <end position="125"/>
    </location>
</feature>
<evidence type="ECO:0000256" key="6">
    <source>
        <dbReference type="ARBA" id="ARBA00022833"/>
    </source>
</evidence>
<evidence type="ECO:0000256" key="1">
    <source>
        <dbReference type="ARBA" id="ARBA00001947"/>
    </source>
</evidence>
<dbReference type="NCBIfam" id="TIGR00357">
    <property type="entry name" value="peptide-methionine (R)-S-oxide reductase MsrB"/>
    <property type="match status" value="1"/>
</dbReference>
<reference evidence="11 12" key="2">
    <citation type="submission" date="2019-01" db="EMBL/GenBank/DDBJ databases">
        <title>Motilimonas pumilus sp. nov., isolated from the gut of sea cucumber (Apostichopus japonicus).</title>
        <authorList>
            <person name="Wang F.-Q."/>
            <person name="Ren L.-H."/>
            <person name="Lin Y.-W."/>
            <person name="Sun G.-H."/>
            <person name="Du Z.-J."/>
            <person name="Zhao J.-X."/>
            <person name="Liu X.-J."/>
            <person name="Liu L.-J."/>
        </authorList>
    </citation>
    <scope>NUCLEOTIDE SEQUENCE [LARGE SCALE GENOMIC DNA]</scope>
    <source>
        <strain evidence="11 12">PLHSC7-2</strain>
    </source>
</reference>
<dbReference type="GO" id="GO:0030091">
    <property type="term" value="P:protein repair"/>
    <property type="evidence" value="ECO:0007669"/>
    <property type="project" value="InterPro"/>
</dbReference>
<dbReference type="InterPro" id="IPR028427">
    <property type="entry name" value="Met_Sox_Rdtase_MsrB"/>
</dbReference>
<dbReference type="GO" id="GO:0006979">
    <property type="term" value="P:response to oxidative stress"/>
    <property type="evidence" value="ECO:0007669"/>
    <property type="project" value="InterPro"/>
</dbReference>
<keyword evidence="7 11" id="KW-0560">Oxidoreductase</keyword>
<evidence type="ECO:0000256" key="4">
    <source>
        <dbReference type="ARBA" id="ARBA00021130"/>
    </source>
</evidence>
<dbReference type="RefSeq" id="WP_119910255.1">
    <property type="nucleotide sequence ID" value="NZ_QZCH01000008.1"/>
</dbReference>
<dbReference type="EC" id="1.8.4.12" evidence="3"/>
<dbReference type="OrthoDB" id="4174719at2"/>
<sequence>MSEDAKWRQKLTPQQYHICREKGTEAPFSGTLLNNRATGIYHCVCCEAALFSSENKFDSGCGWPSFDNAVEGAINYLEDHSHGMVRTEVQCRQCDAHLGHIFNDGPTPTGQRYCINSIAMDFTQQDDKA</sequence>
<organism evidence="11 12">
    <name type="scientific">Motilimonas pumila</name>
    <dbReference type="NCBI Taxonomy" id="2303987"/>
    <lineage>
        <taxon>Bacteria</taxon>
        <taxon>Pseudomonadati</taxon>
        <taxon>Pseudomonadota</taxon>
        <taxon>Gammaproteobacteria</taxon>
        <taxon>Alteromonadales</taxon>
        <taxon>Alteromonadales genera incertae sedis</taxon>
        <taxon>Motilimonas</taxon>
    </lineage>
</organism>
<comment type="cofactor">
    <cofactor evidence="1">
        <name>Zn(2+)</name>
        <dbReference type="ChEBI" id="CHEBI:29105"/>
    </cofactor>
</comment>
<evidence type="ECO:0000256" key="2">
    <source>
        <dbReference type="ARBA" id="ARBA00007174"/>
    </source>
</evidence>
<dbReference type="Proteomes" id="UP000283255">
    <property type="component" value="Unassembled WGS sequence"/>
</dbReference>
<dbReference type="GO" id="GO:0005737">
    <property type="term" value="C:cytoplasm"/>
    <property type="evidence" value="ECO:0007669"/>
    <property type="project" value="TreeGrafter"/>
</dbReference>
<comment type="caution">
    <text evidence="11">The sequence shown here is derived from an EMBL/GenBank/DDBJ whole genome shotgun (WGS) entry which is preliminary data.</text>
</comment>
<dbReference type="InterPro" id="IPR011057">
    <property type="entry name" value="Mss4-like_sf"/>
</dbReference>
<protein>
    <recommendedName>
        <fullName evidence="4">Peptide methionine sulfoxide reductase MsrB</fullName>
        <ecNumber evidence="3">1.8.4.12</ecNumber>
    </recommendedName>
    <alternativeName>
        <fullName evidence="9">Peptide-methionine (R)-S-oxide reductase</fullName>
    </alternativeName>
</protein>
<evidence type="ECO:0000256" key="9">
    <source>
        <dbReference type="ARBA" id="ARBA00075819"/>
    </source>
</evidence>
<name>A0A418YFX5_9GAMM</name>
<evidence type="ECO:0000256" key="3">
    <source>
        <dbReference type="ARBA" id="ARBA00012499"/>
    </source>
</evidence>
<dbReference type="InterPro" id="IPR002579">
    <property type="entry name" value="Met_Sox_Rdtase_MsrB_dom"/>
</dbReference>
<evidence type="ECO:0000313" key="12">
    <source>
        <dbReference type="Proteomes" id="UP000283255"/>
    </source>
</evidence>
<gene>
    <name evidence="11" type="primary">msrB</name>
    <name evidence="11" type="ORF">D1Z90_08100</name>
</gene>
<dbReference type="Gene3D" id="2.170.150.20">
    <property type="entry name" value="Peptide methionine sulfoxide reductase"/>
    <property type="match status" value="1"/>
</dbReference>
<reference evidence="11 12" key="1">
    <citation type="submission" date="2018-09" db="EMBL/GenBank/DDBJ databases">
        <authorList>
            <person name="Wang F."/>
        </authorList>
    </citation>
    <scope>NUCLEOTIDE SEQUENCE [LARGE SCALE GENOMIC DNA]</scope>
    <source>
        <strain evidence="11 12">PLHSC7-2</strain>
    </source>
</reference>
<dbReference type="EMBL" id="QZCH01000008">
    <property type="protein sequence ID" value="RJG48445.1"/>
    <property type="molecule type" value="Genomic_DNA"/>
</dbReference>
<keyword evidence="5" id="KW-0479">Metal-binding</keyword>
<evidence type="ECO:0000256" key="5">
    <source>
        <dbReference type="ARBA" id="ARBA00022723"/>
    </source>
</evidence>
<evidence type="ECO:0000256" key="8">
    <source>
        <dbReference type="ARBA" id="ARBA00048488"/>
    </source>
</evidence>
<keyword evidence="12" id="KW-1185">Reference proteome</keyword>
<dbReference type="PROSITE" id="PS51790">
    <property type="entry name" value="MSRB"/>
    <property type="match status" value="1"/>
</dbReference>
<accession>A0A418YFX5</accession>
<keyword evidence="6" id="KW-0862">Zinc</keyword>
<evidence type="ECO:0000259" key="10">
    <source>
        <dbReference type="PROSITE" id="PS51790"/>
    </source>
</evidence>
<dbReference type="SUPFAM" id="SSF51316">
    <property type="entry name" value="Mss4-like"/>
    <property type="match status" value="1"/>
</dbReference>
<evidence type="ECO:0000313" key="11">
    <source>
        <dbReference type="EMBL" id="RJG48445.1"/>
    </source>
</evidence>
<comment type="similarity">
    <text evidence="2">Belongs to the MsrB Met sulfoxide reductase family.</text>
</comment>
<dbReference type="PANTHER" id="PTHR10173">
    <property type="entry name" value="METHIONINE SULFOXIDE REDUCTASE"/>
    <property type="match status" value="1"/>
</dbReference>
<dbReference type="GO" id="GO:0033743">
    <property type="term" value="F:peptide-methionine (R)-S-oxide reductase activity"/>
    <property type="evidence" value="ECO:0007669"/>
    <property type="project" value="UniProtKB-EC"/>
</dbReference>